<sequence length="167" mass="17982">MTKLNRFWTLITILLIAVIIIGGIVVWQKYSPPHSIEISLPPSQELTGEIYIGGAVSSPGFHPLESGASIDALIQAAGGTTADADLTRLKLYIPGVGEGEQPQKIDINRAEAWLLEALPGIGQSKAQAIINYRQQHGAFRNIAELTEIEGIGPAIYEQIKDLITVAD</sequence>
<dbReference type="PANTHER" id="PTHR21180">
    <property type="entry name" value="ENDONUCLEASE/EXONUCLEASE/PHOSPHATASE FAMILY DOMAIN-CONTAINING PROTEIN 1"/>
    <property type="match status" value="1"/>
</dbReference>
<feature type="transmembrane region" description="Helical" evidence="1">
    <location>
        <begin position="7"/>
        <end position="27"/>
    </location>
</feature>
<dbReference type="InterPro" id="IPR019554">
    <property type="entry name" value="Soluble_ligand-bd"/>
</dbReference>
<dbReference type="InterPro" id="IPR051675">
    <property type="entry name" value="Endo/Exo/Phosphatase_dom_1"/>
</dbReference>
<dbReference type="InterPro" id="IPR010994">
    <property type="entry name" value="RuvA_2-like"/>
</dbReference>
<evidence type="ECO:0000256" key="1">
    <source>
        <dbReference type="SAM" id="Phobius"/>
    </source>
</evidence>
<dbReference type="Gene3D" id="1.10.150.310">
    <property type="entry name" value="Tex RuvX-like domain-like"/>
    <property type="match status" value="1"/>
</dbReference>
<name>X1FPA1_9ZZZZ</name>
<dbReference type="Gene3D" id="3.10.560.10">
    <property type="entry name" value="Outer membrane lipoprotein wza domain like"/>
    <property type="match status" value="1"/>
</dbReference>
<dbReference type="PANTHER" id="PTHR21180:SF32">
    <property type="entry name" value="ENDONUCLEASE_EXONUCLEASE_PHOSPHATASE FAMILY DOMAIN-CONTAINING PROTEIN 1"/>
    <property type="match status" value="1"/>
</dbReference>
<feature type="domain" description="Helix-hairpin-helix DNA-binding motif class 1" evidence="2">
    <location>
        <begin position="113"/>
        <end position="132"/>
    </location>
</feature>
<protein>
    <recommendedName>
        <fullName evidence="2">Helix-hairpin-helix DNA-binding motif class 1 domain-containing protein</fullName>
    </recommendedName>
</protein>
<dbReference type="GO" id="GO:0006281">
    <property type="term" value="P:DNA repair"/>
    <property type="evidence" value="ECO:0007669"/>
    <property type="project" value="InterPro"/>
</dbReference>
<keyword evidence="1" id="KW-0472">Membrane</keyword>
<comment type="caution">
    <text evidence="3">The sequence shown here is derived from an EMBL/GenBank/DDBJ whole genome shotgun (WGS) entry which is preliminary data.</text>
</comment>
<keyword evidence="1" id="KW-0812">Transmembrane</keyword>
<feature type="domain" description="Helix-hairpin-helix DNA-binding motif class 1" evidence="2">
    <location>
        <begin position="143"/>
        <end position="162"/>
    </location>
</feature>
<evidence type="ECO:0000313" key="3">
    <source>
        <dbReference type="EMBL" id="GAH47476.1"/>
    </source>
</evidence>
<dbReference type="Pfam" id="PF10531">
    <property type="entry name" value="SLBB"/>
    <property type="match status" value="1"/>
</dbReference>
<proteinExistence type="predicted"/>
<keyword evidence="1" id="KW-1133">Transmembrane helix</keyword>
<dbReference type="SUPFAM" id="SSF47781">
    <property type="entry name" value="RuvA domain 2-like"/>
    <property type="match status" value="1"/>
</dbReference>
<organism evidence="3">
    <name type="scientific">marine sediment metagenome</name>
    <dbReference type="NCBI Taxonomy" id="412755"/>
    <lineage>
        <taxon>unclassified sequences</taxon>
        <taxon>metagenomes</taxon>
        <taxon>ecological metagenomes</taxon>
    </lineage>
</organism>
<dbReference type="InterPro" id="IPR003583">
    <property type="entry name" value="Hlx-hairpin-Hlx_DNA-bd_motif"/>
</dbReference>
<accession>X1FPA1</accession>
<dbReference type="EMBL" id="BARU01024056">
    <property type="protein sequence ID" value="GAH47476.1"/>
    <property type="molecule type" value="Genomic_DNA"/>
</dbReference>
<dbReference type="SMART" id="SM00278">
    <property type="entry name" value="HhH1"/>
    <property type="match status" value="2"/>
</dbReference>
<dbReference type="NCBIfam" id="TIGR00426">
    <property type="entry name" value="competence protein ComEA helix-hairpin-helix repeat region"/>
    <property type="match status" value="1"/>
</dbReference>
<dbReference type="GO" id="GO:0015627">
    <property type="term" value="C:type II protein secretion system complex"/>
    <property type="evidence" value="ECO:0007669"/>
    <property type="project" value="TreeGrafter"/>
</dbReference>
<dbReference type="Pfam" id="PF12836">
    <property type="entry name" value="HHH_3"/>
    <property type="match status" value="1"/>
</dbReference>
<evidence type="ECO:0000259" key="2">
    <source>
        <dbReference type="SMART" id="SM00278"/>
    </source>
</evidence>
<dbReference type="GO" id="GO:0003677">
    <property type="term" value="F:DNA binding"/>
    <property type="evidence" value="ECO:0007669"/>
    <property type="project" value="InterPro"/>
</dbReference>
<dbReference type="AlphaFoldDB" id="X1FPA1"/>
<reference evidence="3" key="1">
    <citation type="journal article" date="2014" name="Front. Microbiol.">
        <title>High frequency of phylogenetically diverse reductive dehalogenase-homologous genes in deep subseafloor sedimentary metagenomes.</title>
        <authorList>
            <person name="Kawai M."/>
            <person name="Futagami T."/>
            <person name="Toyoda A."/>
            <person name="Takaki Y."/>
            <person name="Nishi S."/>
            <person name="Hori S."/>
            <person name="Arai W."/>
            <person name="Tsubouchi T."/>
            <person name="Morono Y."/>
            <person name="Uchiyama I."/>
            <person name="Ito T."/>
            <person name="Fujiyama A."/>
            <person name="Inagaki F."/>
            <person name="Takami H."/>
        </authorList>
    </citation>
    <scope>NUCLEOTIDE SEQUENCE</scope>
    <source>
        <strain evidence="3">Expedition CK06-06</strain>
    </source>
</reference>
<dbReference type="GO" id="GO:0015628">
    <property type="term" value="P:protein secretion by the type II secretion system"/>
    <property type="evidence" value="ECO:0007669"/>
    <property type="project" value="TreeGrafter"/>
</dbReference>
<gene>
    <name evidence="3" type="ORF">S03H2_38964</name>
</gene>
<dbReference type="InterPro" id="IPR004509">
    <property type="entry name" value="Competence_ComEA_HhH"/>
</dbReference>